<keyword evidence="6 7" id="KW-0961">Cell wall biogenesis/degradation</keyword>
<dbReference type="Pfam" id="PF03734">
    <property type="entry name" value="YkuD"/>
    <property type="match status" value="1"/>
</dbReference>
<feature type="active site" description="Proton donor/acceptor" evidence="7">
    <location>
        <position position="342"/>
    </location>
</feature>
<comment type="similarity">
    <text evidence="2">Belongs to the YkuD family.</text>
</comment>
<feature type="domain" description="L,D-TPase catalytic" evidence="10">
    <location>
        <begin position="212"/>
        <end position="385"/>
    </location>
</feature>
<dbReference type="InterPro" id="IPR036366">
    <property type="entry name" value="PGBDSf"/>
</dbReference>
<dbReference type="Gene3D" id="2.40.440.10">
    <property type="entry name" value="L,D-transpeptidase catalytic domain-like"/>
    <property type="match status" value="1"/>
</dbReference>
<dbReference type="CDD" id="cd16913">
    <property type="entry name" value="YkuD_like"/>
    <property type="match status" value="1"/>
</dbReference>
<keyword evidence="9" id="KW-0732">Signal</keyword>
<name>A0A838BLD7_9HYPH</name>
<gene>
    <name evidence="11" type="ORF">H0S73_10135</name>
</gene>
<accession>A0A838BLD7</accession>
<dbReference type="UniPathway" id="UPA00219"/>
<evidence type="ECO:0000256" key="4">
    <source>
        <dbReference type="ARBA" id="ARBA00022960"/>
    </source>
</evidence>
<feature type="region of interest" description="Disordered" evidence="8">
    <location>
        <begin position="36"/>
        <end position="84"/>
    </location>
</feature>
<dbReference type="Gene3D" id="1.10.101.10">
    <property type="entry name" value="PGBD-like superfamily/PGBD"/>
    <property type="match status" value="1"/>
</dbReference>
<dbReference type="GO" id="GO:0009252">
    <property type="term" value="P:peptidoglycan biosynthetic process"/>
    <property type="evidence" value="ECO:0007669"/>
    <property type="project" value="UniProtKB-UniPathway"/>
</dbReference>
<feature type="chain" id="PRO_5032923222" evidence="9">
    <location>
        <begin position="30"/>
        <end position="470"/>
    </location>
</feature>
<dbReference type="GO" id="GO:0071555">
    <property type="term" value="P:cell wall organization"/>
    <property type="evidence" value="ECO:0007669"/>
    <property type="project" value="UniProtKB-UniRule"/>
</dbReference>
<feature type="compositionally biased region" description="Polar residues" evidence="8">
    <location>
        <begin position="36"/>
        <end position="50"/>
    </location>
</feature>
<evidence type="ECO:0000256" key="6">
    <source>
        <dbReference type="ARBA" id="ARBA00023316"/>
    </source>
</evidence>
<keyword evidence="5 7" id="KW-0573">Peptidoglycan synthesis</keyword>
<keyword evidence="12" id="KW-1185">Reference proteome</keyword>
<dbReference type="PANTHER" id="PTHR41533:SF1">
    <property type="entry name" value="L,D-TRANSPEPTIDASE YCBB-RELATED"/>
    <property type="match status" value="1"/>
</dbReference>
<dbReference type="InterPro" id="IPR005490">
    <property type="entry name" value="LD_TPept_cat_dom"/>
</dbReference>
<evidence type="ECO:0000256" key="5">
    <source>
        <dbReference type="ARBA" id="ARBA00022984"/>
    </source>
</evidence>
<dbReference type="GO" id="GO:0004180">
    <property type="term" value="F:carboxypeptidase activity"/>
    <property type="evidence" value="ECO:0007669"/>
    <property type="project" value="UniProtKB-ARBA"/>
</dbReference>
<dbReference type="InterPro" id="IPR038063">
    <property type="entry name" value="Transpep_catalytic_dom"/>
</dbReference>
<dbReference type="Proteomes" id="UP000572984">
    <property type="component" value="Unassembled WGS sequence"/>
</dbReference>
<evidence type="ECO:0000313" key="12">
    <source>
        <dbReference type="Proteomes" id="UP000572984"/>
    </source>
</evidence>
<dbReference type="GO" id="GO:0008360">
    <property type="term" value="P:regulation of cell shape"/>
    <property type="evidence" value="ECO:0007669"/>
    <property type="project" value="UniProtKB-UniRule"/>
</dbReference>
<evidence type="ECO:0000256" key="8">
    <source>
        <dbReference type="SAM" id="MobiDB-lite"/>
    </source>
</evidence>
<sequence>MTYGNTRCLCFGLALLLGSTIWSSPSAFAAAENLSSDASSKTSPNGSTPPVGSVAPPPKGAATAPAKPPEKVAPTPVAAISQDPRPTLDAGTFINTMRAAWTYKRIAEAGGWPSLPAGTVLKNGDKGPLVATLRQRLALEGDLPDNSTTSTGFDAELASAVKRFQARHGLPESGAVRARTLEALNVPALTRHRQLTASAQRLAGSTFAFGDRYVVVNIPSAAVEAVERGQVARRFVAIAGKVDRPSPTVETRVTAVNINPTWTVPVSLIKKDIIPHVRKDPAYLEKMKIRILDAKGQEVDPKTLDWSTEKAVNYTLRQDPGAINSLGQIRIDMPNKHAVYMHDTPKKQLFAQDARFHSSGCVRVADVTDFAEWLLRGTGGQAGAWTRDGINTAIAGSTRQDIRLDKPVPVAWVYLTGYATADGAVHFRDDVYGLDTPKSSPLPDPQVVDVPATASIKPKPLVDGARVTTR</sequence>
<feature type="signal peptide" evidence="9">
    <location>
        <begin position="1"/>
        <end position="29"/>
    </location>
</feature>
<evidence type="ECO:0000256" key="1">
    <source>
        <dbReference type="ARBA" id="ARBA00004752"/>
    </source>
</evidence>
<evidence type="ECO:0000256" key="3">
    <source>
        <dbReference type="ARBA" id="ARBA00022679"/>
    </source>
</evidence>
<dbReference type="PANTHER" id="PTHR41533">
    <property type="entry name" value="L,D-TRANSPEPTIDASE HI_1667-RELATED"/>
    <property type="match status" value="1"/>
</dbReference>
<dbReference type="PROSITE" id="PS52029">
    <property type="entry name" value="LD_TPASE"/>
    <property type="match status" value="1"/>
</dbReference>
<dbReference type="AlphaFoldDB" id="A0A838BLD7"/>
<dbReference type="InterPro" id="IPR002477">
    <property type="entry name" value="Peptidoglycan-bd-like"/>
</dbReference>
<evidence type="ECO:0000313" key="11">
    <source>
        <dbReference type="EMBL" id="MBA1156484.1"/>
    </source>
</evidence>
<comment type="pathway">
    <text evidence="1 7">Cell wall biogenesis; peptidoglycan biosynthesis.</text>
</comment>
<dbReference type="InterPro" id="IPR052905">
    <property type="entry name" value="LD-transpeptidase_YkuD-like"/>
</dbReference>
<feature type="active site" description="Nucleophile" evidence="7">
    <location>
        <position position="361"/>
    </location>
</feature>
<reference evidence="11 12" key="1">
    <citation type="submission" date="2020-07" db="EMBL/GenBank/DDBJ databases">
        <title>Draft genome and description of Microvirga mediterraneensis Marseille-Q2068 sp. nov.</title>
        <authorList>
            <person name="Boxberger M."/>
        </authorList>
    </citation>
    <scope>NUCLEOTIDE SEQUENCE [LARGE SCALE GENOMIC DNA]</scope>
    <source>
        <strain evidence="11 12">Marseille-Q2068</strain>
    </source>
</reference>
<evidence type="ECO:0000256" key="9">
    <source>
        <dbReference type="SAM" id="SignalP"/>
    </source>
</evidence>
<dbReference type="SUPFAM" id="SSF141523">
    <property type="entry name" value="L,D-transpeptidase catalytic domain-like"/>
    <property type="match status" value="1"/>
</dbReference>
<evidence type="ECO:0000259" key="10">
    <source>
        <dbReference type="PROSITE" id="PS52029"/>
    </source>
</evidence>
<organism evidence="11 12">
    <name type="scientific">Microvirga mediterraneensis</name>
    <dbReference type="NCBI Taxonomy" id="2754695"/>
    <lineage>
        <taxon>Bacteria</taxon>
        <taxon>Pseudomonadati</taxon>
        <taxon>Pseudomonadota</taxon>
        <taxon>Alphaproteobacteria</taxon>
        <taxon>Hyphomicrobiales</taxon>
        <taxon>Methylobacteriaceae</taxon>
        <taxon>Microvirga</taxon>
    </lineage>
</organism>
<keyword evidence="4 7" id="KW-0133">Cell shape</keyword>
<dbReference type="GO" id="GO:0016740">
    <property type="term" value="F:transferase activity"/>
    <property type="evidence" value="ECO:0007669"/>
    <property type="project" value="UniProtKB-KW"/>
</dbReference>
<dbReference type="EMBL" id="JACDXJ010000001">
    <property type="protein sequence ID" value="MBA1156484.1"/>
    <property type="molecule type" value="Genomic_DNA"/>
</dbReference>
<dbReference type="RefSeq" id="WP_181052055.1">
    <property type="nucleotide sequence ID" value="NZ_JACDXJ010000001.1"/>
</dbReference>
<evidence type="ECO:0000256" key="2">
    <source>
        <dbReference type="ARBA" id="ARBA00005992"/>
    </source>
</evidence>
<dbReference type="Pfam" id="PF01471">
    <property type="entry name" value="PG_binding_1"/>
    <property type="match status" value="1"/>
</dbReference>
<dbReference type="InterPro" id="IPR036365">
    <property type="entry name" value="PGBD-like_sf"/>
</dbReference>
<protein>
    <submittedName>
        <fullName evidence="11">L,D-transpeptidase family protein</fullName>
    </submittedName>
</protein>
<evidence type="ECO:0000256" key="7">
    <source>
        <dbReference type="PROSITE-ProRule" id="PRU01373"/>
    </source>
</evidence>
<proteinExistence type="inferred from homology"/>
<dbReference type="SUPFAM" id="SSF47090">
    <property type="entry name" value="PGBD-like"/>
    <property type="match status" value="1"/>
</dbReference>
<comment type="caution">
    <text evidence="11">The sequence shown here is derived from an EMBL/GenBank/DDBJ whole genome shotgun (WGS) entry which is preliminary data.</text>
</comment>
<keyword evidence="3" id="KW-0808">Transferase</keyword>